<reference evidence="2" key="1">
    <citation type="submission" date="2023-10" db="EMBL/GenBank/DDBJ databases">
        <title>Genome assemblies of two species of porcelain crab, Petrolisthes cinctipes and Petrolisthes manimaculis (Anomura: Porcellanidae).</title>
        <authorList>
            <person name="Angst P."/>
        </authorList>
    </citation>
    <scope>NUCLEOTIDE SEQUENCE</scope>
    <source>
        <strain evidence="2">PB745_01</strain>
        <tissue evidence="2">Gill</tissue>
    </source>
</reference>
<dbReference type="EMBL" id="JAWQEG010000717">
    <property type="protein sequence ID" value="KAK3886263.1"/>
    <property type="molecule type" value="Genomic_DNA"/>
</dbReference>
<evidence type="ECO:0000313" key="2">
    <source>
        <dbReference type="EMBL" id="KAK3886263.1"/>
    </source>
</evidence>
<feature type="compositionally biased region" description="Polar residues" evidence="1">
    <location>
        <begin position="74"/>
        <end position="92"/>
    </location>
</feature>
<gene>
    <name evidence="2" type="ORF">Pcinc_009567</name>
</gene>
<organism evidence="2 3">
    <name type="scientific">Petrolisthes cinctipes</name>
    <name type="common">Flat porcelain crab</name>
    <dbReference type="NCBI Taxonomy" id="88211"/>
    <lineage>
        <taxon>Eukaryota</taxon>
        <taxon>Metazoa</taxon>
        <taxon>Ecdysozoa</taxon>
        <taxon>Arthropoda</taxon>
        <taxon>Crustacea</taxon>
        <taxon>Multicrustacea</taxon>
        <taxon>Malacostraca</taxon>
        <taxon>Eumalacostraca</taxon>
        <taxon>Eucarida</taxon>
        <taxon>Decapoda</taxon>
        <taxon>Pleocyemata</taxon>
        <taxon>Anomura</taxon>
        <taxon>Galatheoidea</taxon>
        <taxon>Porcellanidae</taxon>
        <taxon>Petrolisthes</taxon>
    </lineage>
</organism>
<dbReference type="AlphaFoldDB" id="A0AAE1GAX3"/>
<dbReference type="Proteomes" id="UP001286313">
    <property type="component" value="Unassembled WGS sequence"/>
</dbReference>
<feature type="region of interest" description="Disordered" evidence="1">
    <location>
        <begin position="26"/>
        <end position="100"/>
    </location>
</feature>
<comment type="caution">
    <text evidence="2">The sequence shown here is derived from an EMBL/GenBank/DDBJ whole genome shotgun (WGS) entry which is preliminary data.</text>
</comment>
<sequence length="100" mass="10441">MKTYVQLLDCDLSAEGAVGFAHCRDGDGVRSSSPRPSTGVKATTKEPVTDSTATGGLWTVSGEPLPRGAARMSTGATKRQESTGGTAVQNQKILKDCKKK</sequence>
<evidence type="ECO:0000313" key="3">
    <source>
        <dbReference type="Proteomes" id="UP001286313"/>
    </source>
</evidence>
<evidence type="ECO:0000256" key="1">
    <source>
        <dbReference type="SAM" id="MobiDB-lite"/>
    </source>
</evidence>
<name>A0AAE1GAX3_PETCI</name>
<protein>
    <submittedName>
        <fullName evidence="2">Uncharacterized protein</fullName>
    </submittedName>
</protein>
<keyword evidence="3" id="KW-1185">Reference proteome</keyword>
<accession>A0AAE1GAX3</accession>
<proteinExistence type="predicted"/>